<comment type="similarity">
    <text evidence="10">Belongs to the insect chemoreceptor superfamily. Heteromeric odorant receptor channel (TC 1.A.69) family.</text>
</comment>
<feature type="transmembrane region" description="Helical" evidence="10">
    <location>
        <begin position="35"/>
        <end position="55"/>
    </location>
</feature>
<reference evidence="11" key="1">
    <citation type="submission" date="2020-05" db="UniProtKB">
        <authorList>
            <consortium name="EnsemblMetazoa"/>
        </authorList>
    </citation>
    <scope>IDENTIFICATION</scope>
    <source>
        <strain evidence="11">Jacobina</strain>
    </source>
</reference>
<dbReference type="PANTHER" id="PTHR21137">
    <property type="entry name" value="ODORANT RECEPTOR"/>
    <property type="match status" value="1"/>
</dbReference>
<dbReference type="EnsemblMetazoa" id="LLOJ010843-RA">
    <property type="protein sequence ID" value="LLOJ010843-PA"/>
    <property type="gene ID" value="LLOJ010843"/>
</dbReference>
<evidence type="ECO:0000256" key="7">
    <source>
        <dbReference type="ARBA" id="ARBA00023136"/>
    </source>
</evidence>
<dbReference type="GO" id="GO:0005549">
    <property type="term" value="F:odorant binding"/>
    <property type="evidence" value="ECO:0007669"/>
    <property type="project" value="InterPro"/>
</dbReference>
<evidence type="ECO:0000256" key="2">
    <source>
        <dbReference type="ARBA" id="ARBA00022475"/>
    </source>
</evidence>
<keyword evidence="9 10" id="KW-0807">Transducer</keyword>
<feature type="transmembrane region" description="Helical" evidence="10">
    <location>
        <begin position="260"/>
        <end position="278"/>
    </location>
</feature>
<evidence type="ECO:0000256" key="5">
    <source>
        <dbReference type="ARBA" id="ARBA00022725"/>
    </source>
</evidence>
<keyword evidence="6 10" id="KW-1133">Transmembrane helix</keyword>
<dbReference type="VEuPathDB" id="VectorBase:LLOJ010843"/>
<evidence type="ECO:0000256" key="1">
    <source>
        <dbReference type="ARBA" id="ARBA00004651"/>
    </source>
</evidence>
<comment type="caution">
    <text evidence="10">Lacks conserved residue(s) required for the propagation of feature annotation.</text>
</comment>
<evidence type="ECO:0000256" key="8">
    <source>
        <dbReference type="ARBA" id="ARBA00023170"/>
    </source>
</evidence>
<keyword evidence="7 10" id="KW-0472">Membrane</keyword>
<sequence>MSTQLEEFLKAKPRIDFLIAILKTNIMSGPRKNRFFILFFILFDVLYVYFLILHMKETIKCDISINFLLPLLISFIMIGYGVRMIVGILKKDKIEVLMKNIMSLYEENEEDEVIKGILENHLKDSIKVYLFLNKWTVRLFILATVCTSLYFRLNDDYGLMYALPFNVPEGTFWKETLFILQGFFIGISSLHYISSDLGIIFLAIQLIAEFKVLNDCMKLLNERIKTNPKFFRKIIERHCLVIRNANLLSDIISETAFMQLLNSCLTLLFVFSFLLKYLTGIGNYAMIIIAATLSLPICFIGEFIRVKSNELSETLWLINWYELSLKDQRIFLIVLRMAQREYGLKAAGMYSVGFYTFLKILKIAFSYSAILYSLSK</sequence>
<dbReference type="EMBL" id="AJWK01008059">
    <property type="status" value="NOT_ANNOTATED_CDS"/>
    <property type="molecule type" value="Genomic_DNA"/>
</dbReference>
<dbReference type="InterPro" id="IPR004117">
    <property type="entry name" value="7tm6_olfct_rcpt"/>
</dbReference>
<dbReference type="Proteomes" id="UP000092461">
    <property type="component" value="Unassembled WGS sequence"/>
</dbReference>
<evidence type="ECO:0000256" key="9">
    <source>
        <dbReference type="ARBA" id="ARBA00023224"/>
    </source>
</evidence>
<dbReference type="GO" id="GO:0004984">
    <property type="term" value="F:olfactory receptor activity"/>
    <property type="evidence" value="ECO:0007669"/>
    <property type="project" value="InterPro"/>
</dbReference>
<evidence type="ECO:0000256" key="3">
    <source>
        <dbReference type="ARBA" id="ARBA00022606"/>
    </source>
</evidence>
<feature type="transmembrane region" description="Helical" evidence="10">
    <location>
        <begin position="284"/>
        <end position="304"/>
    </location>
</feature>
<dbReference type="GO" id="GO:0005886">
    <property type="term" value="C:plasma membrane"/>
    <property type="evidence" value="ECO:0007669"/>
    <property type="project" value="UniProtKB-SubCell"/>
</dbReference>
<dbReference type="Pfam" id="PF02949">
    <property type="entry name" value="7tm_6"/>
    <property type="match status" value="1"/>
</dbReference>
<feature type="transmembrane region" description="Helical" evidence="10">
    <location>
        <begin position="352"/>
        <end position="374"/>
    </location>
</feature>
<dbReference type="AlphaFoldDB" id="A0A3F2ZD71"/>
<organism evidence="11 12">
    <name type="scientific">Lutzomyia longipalpis</name>
    <name type="common">Sand fly</name>
    <dbReference type="NCBI Taxonomy" id="7200"/>
    <lineage>
        <taxon>Eukaryota</taxon>
        <taxon>Metazoa</taxon>
        <taxon>Ecdysozoa</taxon>
        <taxon>Arthropoda</taxon>
        <taxon>Hexapoda</taxon>
        <taxon>Insecta</taxon>
        <taxon>Pterygota</taxon>
        <taxon>Neoptera</taxon>
        <taxon>Endopterygota</taxon>
        <taxon>Diptera</taxon>
        <taxon>Nematocera</taxon>
        <taxon>Psychodoidea</taxon>
        <taxon>Psychodidae</taxon>
        <taxon>Lutzomyia</taxon>
        <taxon>Lutzomyia</taxon>
    </lineage>
</organism>
<keyword evidence="4 10" id="KW-0812">Transmembrane</keyword>
<protein>
    <recommendedName>
        <fullName evidence="10">Odorant receptor</fullName>
    </recommendedName>
</protein>
<name>A0A3F2ZD71_LUTLO</name>
<feature type="transmembrane region" description="Helical" evidence="10">
    <location>
        <begin position="67"/>
        <end position="89"/>
    </location>
</feature>
<keyword evidence="8 10" id="KW-0675">Receptor</keyword>
<keyword evidence="12" id="KW-1185">Reference proteome</keyword>
<dbReference type="GO" id="GO:0007165">
    <property type="term" value="P:signal transduction"/>
    <property type="evidence" value="ECO:0007669"/>
    <property type="project" value="UniProtKB-KW"/>
</dbReference>
<keyword evidence="2" id="KW-1003">Cell membrane</keyword>
<evidence type="ECO:0000256" key="10">
    <source>
        <dbReference type="RuleBase" id="RU351113"/>
    </source>
</evidence>
<evidence type="ECO:0000313" key="12">
    <source>
        <dbReference type="Proteomes" id="UP000092461"/>
    </source>
</evidence>
<proteinExistence type="inferred from homology"/>
<evidence type="ECO:0000256" key="4">
    <source>
        <dbReference type="ARBA" id="ARBA00022692"/>
    </source>
</evidence>
<evidence type="ECO:0000256" key="6">
    <source>
        <dbReference type="ARBA" id="ARBA00022989"/>
    </source>
</evidence>
<dbReference type="PANTHER" id="PTHR21137:SF35">
    <property type="entry name" value="ODORANT RECEPTOR 19A-RELATED"/>
    <property type="match status" value="1"/>
</dbReference>
<dbReference type="VEuPathDB" id="VectorBase:LLONM1_009329"/>
<accession>A0A3F2ZD71</accession>
<keyword evidence="3 10" id="KW-0716">Sensory transduction</keyword>
<comment type="subcellular location">
    <subcellularLocation>
        <location evidence="1 10">Cell membrane</location>
        <topology evidence="1 10">Multi-pass membrane protein</topology>
    </subcellularLocation>
</comment>
<evidence type="ECO:0000313" key="11">
    <source>
        <dbReference type="EnsemblMetazoa" id="LLOJ010843-PA"/>
    </source>
</evidence>
<keyword evidence="5 10" id="KW-0552">Olfaction</keyword>
<feature type="transmembrane region" description="Helical" evidence="10">
    <location>
        <begin position="178"/>
        <end position="208"/>
    </location>
</feature>